<dbReference type="HOGENOM" id="CLU_624507_0_0_1"/>
<dbReference type="OrthoDB" id="6085656at2759"/>
<dbReference type="EMBL" id="AMQM01005155">
    <property type="status" value="NOT_ANNOTATED_CDS"/>
    <property type="molecule type" value="Genomic_DNA"/>
</dbReference>
<feature type="domain" description="BHLH" evidence="6">
    <location>
        <begin position="10"/>
        <end position="67"/>
    </location>
</feature>
<dbReference type="SUPFAM" id="SSF47459">
    <property type="entry name" value="HLH, helix-loop-helix DNA-binding domain"/>
    <property type="match status" value="1"/>
</dbReference>
<dbReference type="GO" id="GO:0000981">
    <property type="term" value="F:DNA-binding transcription factor activity, RNA polymerase II-specific"/>
    <property type="evidence" value="ECO:0000318"/>
    <property type="project" value="GO_Central"/>
</dbReference>
<dbReference type="GO" id="GO:0005634">
    <property type="term" value="C:nucleus"/>
    <property type="evidence" value="ECO:0000318"/>
    <property type="project" value="GO_Central"/>
</dbReference>
<feature type="compositionally biased region" description="Low complexity" evidence="5">
    <location>
        <begin position="274"/>
        <end position="295"/>
    </location>
</feature>
<dbReference type="InParanoid" id="T1F8W9"/>
<dbReference type="Proteomes" id="UP000015101">
    <property type="component" value="Unassembled WGS sequence"/>
</dbReference>
<feature type="region of interest" description="Disordered" evidence="5">
    <location>
        <begin position="92"/>
        <end position="134"/>
    </location>
</feature>
<dbReference type="eggNOG" id="KOG4304">
    <property type="taxonomic scope" value="Eukaryota"/>
</dbReference>
<evidence type="ECO:0000313" key="9">
    <source>
        <dbReference type="Proteomes" id="UP000015101"/>
    </source>
</evidence>
<reference evidence="8" key="3">
    <citation type="submission" date="2015-06" db="UniProtKB">
        <authorList>
            <consortium name="EnsemblMetazoa"/>
        </authorList>
    </citation>
    <scope>IDENTIFICATION</scope>
</reference>
<feature type="region of interest" description="Disordered" evidence="5">
    <location>
        <begin position="177"/>
        <end position="222"/>
    </location>
</feature>
<keyword evidence="3" id="KW-0804">Transcription</keyword>
<dbReference type="InterPro" id="IPR036638">
    <property type="entry name" value="HLH_DNA-bd_sf"/>
</dbReference>
<accession>T1F8W9</accession>
<evidence type="ECO:0000313" key="7">
    <source>
        <dbReference type="EMBL" id="ESO01107.1"/>
    </source>
</evidence>
<dbReference type="GO" id="GO:0046983">
    <property type="term" value="F:protein dimerization activity"/>
    <property type="evidence" value="ECO:0007669"/>
    <property type="project" value="InterPro"/>
</dbReference>
<evidence type="ECO:0000313" key="8">
    <source>
        <dbReference type="EnsemblMetazoa" id="HelroP175137"/>
    </source>
</evidence>
<dbReference type="GO" id="GO:0000978">
    <property type="term" value="F:RNA polymerase II cis-regulatory region sequence-specific DNA binding"/>
    <property type="evidence" value="ECO:0000318"/>
    <property type="project" value="GO_Central"/>
</dbReference>
<evidence type="ECO:0000256" key="2">
    <source>
        <dbReference type="ARBA" id="ARBA00023015"/>
    </source>
</evidence>
<keyword evidence="2" id="KW-0805">Transcription regulation</keyword>
<evidence type="ECO:0000259" key="6">
    <source>
        <dbReference type="PROSITE" id="PS50888"/>
    </source>
</evidence>
<dbReference type="EnsemblMetazoa" id="HelroT175137">
    <property type="protein sequence ID" value="HelroP175137"/>
    <property type="gene ID" value="HelroG175137"/>
</dbReference>
<evidence type="ECO:0000256" key="5">
    <source>
        <dbReference type="SAM" id="MobiDB-lite"/>
    </source>
</evidence>
<evidence type="ECO:0000256" key="3">
    <source>
        <dbReference type="ARBA" id="ARBA00023163"/>
    </source>
</evidence>
<dbReference type="CDD" id="cd11410">
    <property type="entry name" value="bHLH_O_HES"/>
    <property type="match status" value="1"/>
</dbReference>
<reference evidence="9" key="1">
    <citation type="submission" date="2012-12" db="EMBL/GenBank/DDBJ databases">
        <authorList>
            <person name="Hellsten U."/>
            <person name="Grimwood J."/>
            <person name="Chapman J.A."/>
            <person name="Shapiro H."/>
            <person name="Aerts A."/>
            <person name="Otillar R.P."/>
            <person name="Terry A.Y."/>
            <person name="Boore J.L."/>
            <person name="Simakov O."/>
            <person name="Marletaz F."/>
            <person name="Cho S.-J."/>
            <person name="Edsinger-Gonzales E."/>
            <person name="Havlak P."/>
            <person name="Kuo D.-H."/>
            <person name="Larsson T."/>
            <person name="Lv J."/>
            <person name="Arendt D."/>
            <person name="Savage R."/>
            <person name="Osoegawa K."/>
            <person name="de Jong P."/>
            <person name="Lindberg D.R."/>
            <person name="Seaver E.C."/>
            <person name="Weisblat D.A."/>
            <person name="Putnam N.H."/>
            <person name="Grigoriev I.V."/>
            <person name="Rokhsar D.S."/>
        </authorList>
    </citation>
    <scope>NUCLEOTIDE SEQUENCE</scope>
</reference>
<gene>
    <name evidence="8" type="primary">20205268</name>
    <name evidence="7" type="ORF">HELRODRAFT_175137</name>
</gene>
<dbReference type="InterPro" id="IPR011598">
    <property type="entry name" value="bHLH_dom"/>
</dbReference>
<name>T1F8W9_HELRO</name>
<comment type="subcellular location">
    <subcellularLocation>
        <location evidence="1">Nucleus</location>
    </subcellularLocation>
</comment>
<feature type="compositionally biased region" description="Basic residues" evidence="5">
    <location>
        <begin position="301"/>
        <end position="312"/>
    </location>
</feature>
<dbReference type="OMA" id="DEFIRFK"/>
<keyword evidence="4" id="KW-0539">Nucleus</keyword>
<feature type="compositionally biased region" description="Basic and acidic residues" evidence="5">
    <location>
        <begin position="343"/>
        <end position="352"/>
    </location>
</feature>
<dbReference type="Gene3D" id="4.10.280.10">
    <property type="entry name" value="Helix-loop-helix DNA-binding domain"/>
    <property type="match status" value="1"/>
</dbReference>
<organism evidence="8 9">
    <name type="scientific">Helobdella robusta</name>
    <name type="common">Californian leech</name>
    <dbReference type="NCBI Taxonomy" id="6412"/>
    <lineage>
        <taxon>Eukaryota</taxon>
        <taxon>Metazoa</taxon>
        <taxon>Spiralia</taxon>
        <taxon>Lophotrochozoa</taxon>
        <taxon>Annelida</taxon>
        <taxon>Clitellata</taxon>
        <taxon>Hirudinea</taxon>
        <taxon>Rhynchobdellida</taxon>
        <taxon>Glossiphoniidae</taxon>
        <taxon>Helobdella</taxon>
    </lineage>
</organism>
<dbReference type="Pfam" id="PF00010">
    <property type="entry name" value="HLH"/>
    <property type="match status" value="1"/>
</dbReference>
<dbReference type="GO" id="GO:0006357">
    <property type="term" value="P:regulation of transcription by RNA polymerase II"/>
    <property type="evidence" value="ECO:0000318"/>
    <property type="project" value="GO_Central"/>
</dbReference>
<dbReference type="AlphaFoldDB" id="T1F8W9"/>
<feature type="compositionally biased region" description="Polar residues" evidence="5">
    <location>
        <begin position="177"/>
        <end position="204"/>
    </location>
</feature>
<sequence>MSSRVSRDQLRKIKKPIIEKKRRERINESLDQLKNLVLEATNKDASMYNRMEKADILEMAVSYMEALRAMRLQQQQQPQQLQLQPQQLQLQQPHQLQQPQLQPQLQPQQLQPQQLQQPHQLQQPQQLQLPQVQQQQRQHQQQLLQQLPRQQPVDWQTWQPQFHPQQNFFNFQQISPKTTHLPANNSTPNVQRAPNTRNSFTDQYTPSPSSTSSFSPSTSSIRSKLIENNSNEAENRSKMYFESSQSATNFSYNPPQTACKSASYDSCYYSYSNDEQSSSISSDSNTSENNSNNSDNDYKTSNKKTTKNFKRKRTDDETSSTEHHNQLKKIHKQDTQAQCNDNKVSKDSLELKNEEENVDIETCSPIMNERSLVARHHPQHTTSTPVNPSFNSQLSPQINGTHSIKRTRLENSNDLSQIRTANLFPNEERNVQKNVWRPF</sequence>
<reference evidence="7 9" key="2">
    <citation type="journal article" date="2013" name="Nature">
        <title>Insights into bilaterian evolution from three spiralian genomes.</title>
        <authorList>
            <person name="Simakov O."/>
            <person name="Marletaz F."/>
            <person name="Cho S.J."/>
            <person name="Edsinger-Gonzales E."/>
            <person name="Havlak P."/>
            <person name="Hellsten U."/>
            <person name="Kuo D.H."/>
            <person name="Larsson T."/>
            <person name="Lv J."/>
            <person name="Arendt D."/>
            <person name="Savage R."/>
            <person name="Osoegawa K."/>
            <person name="de Jong P."/>
            <person name="Grimwood J."/>
            <person name="Chapman J.A."/>
            <person name="Shapiro H."/>
            <person name="Aerts A."/>
            <person name="Otillar R.P."/>
            <person name="Terry A.Y."/>
            <person name="Boore J.L."/>
            <person name="Grigoriev I.V."/>
            <person name="Lindberg D.R."/>
            <person name="Seaver E.C."/>
            <person name="Weisblat D.A."/>
            <person name="Putnam N.H."/>
            <person name="Rokhsar D.S."/>
        </authorList>
    </citation>
    <scope>NUCLEOTIDE SEQUENCE</scope>
</reference>
<dbReference type="PANTHER" id="PTHR10985">
    <property type="entry name" value="BASIC HELIX-LOOP-HELIX TRANSCRIPTION FACTOR, HES-RELATED"/>
    <property type="match status" value="1"/>
</dbReference>
<proteinExistence type="predicted"/>
<dbReference type="RefSeq" id="XP_009020819.1">
    <property type="nucleotide sequence ID" value="XM_009022571.1"/>
</dbReference>
<feature type="region of interest" description="Disordered" evidence="5">
    <location>
        <begin position="274"/>
        <end position="352"/>
    </location>
</feature>
<dbReference type="EMBL" id="KB096830">
    <property type="protein sequence ID" value="ESO01107.1"/>
    <property type="molecule type" value="Genomic_DNA"/>
</dbReference>
<dbReference type="GO" id="GO:0050767">
    <property type="term" value="P:regulation of neurogenesis"/>
    <property type="evidence" value="ECO:0000318"/>
    <property type="project" value="GO_Central"/>
</dbReference>
<dbReference type="InterPro" id="IPR050370">
    <property type="entry name" value="HES_HEY"/>
</dbReference>
<feature type="compositionally biased region" description="Basic and acidic residues" evidence="5">
    <location>
        <begin position="313"/>
        <end position="325"/>
    </location>
</feature>
<dbReference type="GO" id="GO:0009952">
    <property type="term" value="P:anterior/posterior pattern specification"/>
    <property type="evidence" value="ECO:0000318"/>
    <property type="project" value="GO_Central"/>
</dbReference>
<dbReference type="GeneID" id="20205268"/>
<dbReference type="STRING" id="6412.T1F8W9"/>
<keyword evidence="9" id="KW-1185">Reference proteome</keyword>
<protein>
    <submittedName>
        <fullName evidence="8">Hairy and enhancer of split</fullName>
    </submittedName>
</protein>
<dbReference type="SMART" id="SM00353">
    <property type="entry name" value="HLH"/>
    <property type="match status" value="1"/>
</dbReference>
<evidence type="ECO:0000256" key="1">
    <source>
        <dbReference type="ARBA" id="ARBA00004123"/>
    </source>
</evidence>
<dbReference type="PROSITE" id="PS50888">
    <property type="entry name" value="BHLH"/>
    <property type="match status" value="1"/>
</dbReference>
<evidence type="ECO:0000256" key="4">
    <source>
        <dbReference type="ARBA" id="ARBA00023242"/>
    </source>
</evidence>
<feature type="compositionally biased region" description="Low complexity" evidence="5">
    <location>
        <begin position="205"/>
        <end position="220"/>
    </location>
</feature>
<dbReference type="KEGG" id="hro:HELRODRAFT_175137"/>
<dbReference type="CTD" id="20205268"/>